<protein>
    <submittedName>
        <fullName evidence="1">Quinate 5-dehydrogenase</fullName>
    </submittedName>
</protein>
<gene>
    <name evidence="1" type="ORF">Y919_05080</name>
</gene>
<dbReference type="Proteomes" id="UP000029622">
    <property type="component" value="Unassembled WGS sequence"/>
</dbReference>
<organism evidence="1 2">
    <name type="scientific">Caloranaerobacter azorensis H53214</name>
    <dbReference type="NCBI Taxonomy" id="1156417"/>
    <lineage>
        <taxon>Bacteria</taxon>
        <taxon>Bacillati</taxon>
        <taxon>Bacillota</taxon>
        <taxon>Tissierellia</taxon>
        <taxon>Tissierellales</taxon>
        <taxon>Thermohalobacteraceae</taxon>
        <taxon>Caloranaerobacter</taxon>
    </lineage>
</organism>
<dbReference type="RefSeq" id="WP_035162990.1">
    <property type="nucleotide sequence ID" value="NZ_AZTB01000019.1"/>
</dbReference>
<name>A0A096BIN6_9FIRM</name>
<dbReference type="AlphaFoldDB" id="A0A096BIN6"/>
<dbReference type="EMBL" id="AZTB01000019">
    <property type="protein sequence ID" value="KGG80608.1"/>
    <property type="molecule type" value="Genomic_DNA"/>
</dbReference>
<proteinExistence type="predicted"/>
<comment type="caution">
    <text evidence="1">The sequence shown here is derived from an EMBL/GenBank/DDBJ whole genome shotgun (WGS) entry which is preliminary data.</text>
</comment>
<sequence>MKRVVSVSLGSSKRNHKVKVNLFGEDFIIERIGTDGDKDKAIELIKELDGKIDAFGMGGIDIYLTCKDKRYIIKDSLPIKAAAKKTPMLDGTFLKNTLEKRVIKYISENNIIDLKDKRVLITSALDRYGMAEAFQEAGSDVVYGDAIFALGIPIRIKSYNTLYNVARIIAPIAVKMPFEILYPTGQKQNKSVDSKFSKYYYEADIIAGDFNYIKRYMPENMKGKIIITNTVTQYDIDDMKNRGVKMLITTTPEFEGRSFGTNVMEAMIVAFLGKRPDEMTSEDFNKALDTLDFKPRIEYLNDMEGILV</sequence>
<evidence type="ECO:0000313" key="2">
    <source>
        <dbReference type="Proteomes" id="UP000029622"/>
    </source>
</evidence>
<reference evidence="1 2" key="1">
    <citation type="submission" date="2013-12" db="EMBL/GenBank/DDBJ databases">
        <title>Draft genome sequence of Caloranaerobacter sp. H53214.</title>
        <authorList>
            <person name="Jiang L.J."/>
            <person name="Shao Z.Z."/>
            <person name="Long M.N."/>
        </authorList>
    </citation>
    <scope>NUCLEOTIDE SEQUENCE [LARGE SCALE GENOMIC DNA]</scope>
    <source>
        <strain evidence="1 2">H53214</strain>
    </source>
</reference>
<dbReference type="STRING" id="1156417.Y919_05080"/>
<evidence type="ECO:0000313" key="1">
    <source>
        <dbReference type="EMBL" id="KGG80608.1"/>
    </source>
</evidence>
<accession>A0A096BIN6</accession>